<gene>
    <name evidence="1" type="ORF">D1Z90_14950</name>
</gene>
<reference evidence="1 2" key="1">
    <citation type="submission" date="2018-09" db="EMBL/GenBank/DDBJ databases">
        <authorList>
            <person name="Wang F."/>
        </authorList>
    </citation>
    <scope>NUCLEOTIDE SEQUENCE [LARGE SCALE GENOMIC DNA]</scope>
    <source>
        <strain evidence="1 2">PLHSC7-2</strain>
    </source>
</reference>
<dbReference type="Proteomes" id="UP000283255">
    <property type="component" value="Unassembled WGS sequence"/>
</dbReference>
<dbReference type="AlphaFoldDB" id="A0A418YC43"/>
<sequence>MNSPTSLNIEFGSLGVWEFGSLGVWEFGSLGVWEFGSLGVWEFGSLGVWALTAESEAFSAVVNSLFVQQTG</sequence>
<evidence type="ECO:0000313" key="1">
    <source>
        <dbReference type="EMBL" id="RJG42081.1"/>
    </source>
</evidence>
<name>A0A418YC43_9GAMM</name>
<reference evidence="1 2" key="2">
    <citation type="submission" date="2019-01" db="EMBL/GenBank/DDBJ databases">
        <title>Motilimonas pumilus sp. nov., isolated from the gut of sea cucumber (Apostichopus japonicus).</title>
        <authorList>
            <person name="Wang F.-Q."/>
            <person name="Ren L.-H."/>
            <person name="Lin Y.-W."/>
            <person name="Sun G.-H."/>
            <person name="Du Z.-J."/>
            <person name="Zhao J.-X."/>
            <person name="Liu X.-J."/>
            <person name="Liu L.-J."/>
        </authorList>
    </citation>
    <scope>NUCLEOTIDE SEQUENCE [LARGE SCALE GENOMIC DNA]</scope>
    <source>
        <strain evidence="1 2">PLHSC7-2</strain>
    </source>
</reference>
<proteinExistence type="predicted"/>
<comment type="caution">
    <text evidence="1">The sequence shown here is derived from an EMBL/GenBank/DDBJ whole genome shotgun (WGS) entry which is preliminary data.</text>
</comment>
<organism evidence="1 2">
    <name type="scientific">Motilimonas pumila</name>
    <dbReference type="NCBI Taxonomy" id="2303987"/>
    <lineage>
        <taxon>Bacteria</taxon>
        <taxon>Pseudomonadati</taxon>
        <taxon>Pseudomonadota</taxon>
        <taxon>Gammaproteobacteria</taxon>
        <taxon>Alteromonadales</taxon>
        <taxon>Alteromonadales genera incertae sedis</taxon>
        <taxon>Motilimonas</taxon>
    </lineage>
</organism>
<evidence type="ECO:0000313" key="2">
    <source>
        <dbReference type="Proteomes" id="UP000283255"/>
    </source>
</evidence>
<keyword evidence="2" id="KW-1185">Reference proteome</keyword>
<accession>A0A418YC43</accession>
<dbReference type="EMBL" id="QZCH01000021">
    <property type="protein sequence ID" value="RJG42081.1"/>
    <property type="molecule type" value="Genomic_DNA"/>
</dbReference>
<protein>
    <submittedName>
        <fullName evidence="1">Uncharacterized protein</fullName>
    </submittedName>
</protein>